<keyword evidence="5 9" id="KW-0812">Transmembrane</keyword>
<protein>
    <submittedName>
        <fullName evidence="10">YeeE/YedE family protein</fullName>
    </submittedName>
</protein>
<dbReference type="EMBL" id="DMNG01000056">
    <property type="protein sequence ID" value="HAN23592.1"/>
    <property type="molecule type" value="Genomic_DNA"/>
</dbReference>
<dbReference type="GO" id="GO:0005886">
    <property type="term" value="C:plasma membrane"/>
    <property type="evidence" value="ECO:0007669"/>
    <property type="project" value="UniProtKB-SubCell"/>
</dbReference>
<evidence type="ECO:0000256" key="9">
    <source>
        <dbReference type="SAM" id="Phobius"/>
    </source>
</evidence>
<evidence type="ECO:0000313" key="10">
    <source>
        <dbReference type="EMBL" id="HAN23592.1"/>
    </source>
</evidence>
<evidence type="ECO:0000256" key="4">
    <source>
        <dbReference type="ARBA" id="ARBA00022519"/>
    </source>
</evidence>
<comment type="subcellular location">
    <subcellularLocation>
        <location evidence="1">Cell inner membrane</location>
        <topology evidence="1">Multi-pass membrane protein</topology>
    </subcellularLocation>
</comment>
<proteinExistence type="inferred from homology"/>
<evidence type="ECO:0000313" key="11">
    <source>
        <dbReference type="Proteomes" id="UP000257479"/>
    </source>
</evidence>
<evidence type="ECO:0000256" key="6">
    <source>
        <dbReference type="ARBA" id="ARBA00022989"/>
    </source>
</evidence>
<gene>
    <name evidence="10" type="ORF">DCP95_03360</name>
</gene>
<evidence type="ECO:0000256" key="8">
    <source>
        <dbReference type="ARBA" id="ARBA00035655"/>
    </source>
</evidence>
<name>A0A3C1KAC7_9MICO</name>
<evidence type="ECO:0000256" key="5">
    <source>
        <dbReference type="ARBA" id="ARBA00022692"/>
    </source>
</evidence>
<sequence>MLIVGLFVVANQPLGASGAYVQTSGLIRRRSDVVVWRVWYFVGLFAGGLLVTQVFREGAEIRSGYDAMRDVFPLWATIPLVFGGATLLGYGAAVAGGCTSGHGMCGTAQRSPASVAVTVTFMATAILTTFVLRIATGGDL</sequence>
<evidence type="ECO:0000256" key="3">
    <source>
        <dbReference type="ARBA" id="ARBA00022475"/>
    </source>
</evidence>
<reference evidence="10 11" key="1">
    <citation type="journal article" date="2018" name="Nat. Biotechnol.">
        <title>A standardized bacterial taxonomy based on genome phylogeny substantially revises the tree of life.</title>
        <authorList>
            <person name="Parks D.H."/>
            <person name="Chuvochina M."/>
            <person name="Waite D.W."/>
            <person name="Rinke C."/>
            <person name="Skarshewski A."/>
            <person name="Chaumeil P.A."/>
            <person name="Hugenholtz P."/>
        </authorList>
    </citation>
    <scope>NUCLEOTIDE SEQUENCE [LARGE SCALE GENOMIC DNA]</scope>
    <source>
        <strain evidence="10">UBA9152</strain>
    </source>
</reference>
<dbReference type="AlphaFoldDB" id="A0A3C1KAC7"/>
<comment type="similarity">
    <text evidence="8">Belongs to the TsuA/YedE (TC 9.B.102) family.</text>
</comment>
<keyword evidence="6 9" id="KW-1133">Transmembrane helix</keyword>
<feature type="transmembrane region" description="Helical" evidence="9">
    <location>
        <begin position="72"/>
        <end position="93"/>
    </location>
</feature>
<dbReference type="PANTHER" id="PTHR30574:SF1">
    <property type="entry name" value="SULPHUR TRANSPORT DOMAIN-CONTAINING PROTEIN"/>
    <property type="match status" value="1"/>
</dbReference>
<evidence type="ECO:0000256" key="1">
    <source>
        <dbReference type="ARBA" id="ARBA00004429"/>
    </source>
</evidence>
<dbReference type="Proteomes" id="UP000257479">
    <property type="component" value="Unassembled WGS sequence"/>
</dbReference>
<keyword evidence="2" id="KW-0813">Transport</keyword>
<dbReference type="PANTHER" id="PTHR30574">
    <property type="entry name" value="INNER MEMBRANE PROTEIN YEDE"/>
    <property type="match status" value="1"/>
</dbReference>
<keyword evidence="7 9" id="KW-0472">Membrane</keyword>
<organism evidence="10 11">
    <name type="scientific">Microbacterium ginsengisoli</name>
    <dbReference type="NCBI Taxonomy" id="400772"/>
    <lineage>
        <taxon>Bacteria</taxon>
        <taxon>Bacillati</taxon>
        <taxon>Actinomycetota</taxon>
        <taxon>Actinomycetes</taxon>
        <taxon>Micrococcales</taxon>
        <taxon>Microbacteriaceae</taxon>
        <taxon>Microbacterium</taxon>
    </lineage>
</organism>
<dbReference type="Pfam" id="PF04143">
    <property type="entry name" value="Sulf_transp"/>
    <property type="match status" value="1"/>
</dbReference>
<comment type="caution">
    <text evidence="10">The sequence shown here is derived from an EMBL/GenBank/DDBJ whole genome shotgun (WGS) entry which is preliminary data.</text>
</comment>
<keyword evidence="4" id="KW-0997">Cell inner membrane</keyword>
<feature type="transmembrane region" description="Helical" evidence="9">
    <location>
        <begin position="113"/>
        <end position="135"/>
    </location>
</feature>
<feature type="transmembrane region" description="Helical" evidence="9">
    <location>
        <begin position="34"/>
        <end position="51"/>
    </location>
</feature>
<evidence type="ECO:0000256" key="7">
    <source>
        <dbReference type="ARBA" id="ARBA00023136"/>
    </source>
</evidence>
<accession>A0A3C1KAC7</accession>
<keyword evidence="3" id="KW-1003">Cell membrane</keyword>
<dbReference type="InterPro" id="IPR007272">
    <property type="entry name" value="Sulf_transp_TsuA/YedE"/>
</dbReference>
<evidence type="ECO:0000256" key="2">
    <source>
        <dbReference type="ARBA" id="ARBA00022448"/>
    </source>
</evidence>